<dbReference type="RefSeq" id="WP_210225773.1">
    <property type="nucleotide sequence ID" value="NZ_CP072800.1"/>
</dbReference>
<gene>
    <name evidence="1" type="ORF">J8380_11495</name>
</gene>
<evidence type="ECO:0000313" key="2">
    <source>
        <dbReference type="Proteomes" id="UP000672027"/>
    </source>
</evidence>
<evidence type="ECO:0008006" key="3">
    <source>
        <dbReference type="Google" id="ProtNLM"/>
    </source>
</evidence>
<dbReference type="InterPro" id="IPR011008">
    <property type="entry name" value="Dimeric_a/b-barrel"/>
</dbReference>
<dbReference type="Gene3D" id="3.30.70.1060">
    <property type="entry name" value="Dimeric alpha+beta barrel"/>
    <property type="match status" value="1"/>
</dbReference>
<evidence type="ECO:0000313" key="1">
    <source>
        <dbReference type="EMBL" id="QTR48903.1"/>
    </source>
</evidence>
<name>A0ABX7X2S0_9GAMM</name>
<dbReference type="EMBL" id="CP072800">
    <property type="protein sequence ID" value="QTR48903.1"/>
    <property type="molecule type" value="Genomic_DNA"/>
</dbReference>
<dbReference type="SUPFAM" id="SSF54909">
    <property type="entry name" value="Dimeric alpha+beta barrel"/>
    <property type="match status" value="1"/>
</dbReference>
<organism evidence="1 2">
    <name type="scientific">Candidatus Thiothrix anitrata</name>
    <dbReference type="NCBI Taxonomy" id="2823902"/>
    <lineage>
        <taxon>Bacteria</taxon>
        <taxon>Pseudomonadati</taxon>
        <taxon>Pseudomonadota</taxon>
        <taxon>Gammaproteobacteria</taxon>
        <taxon>Thiotrichales</taxon>
        <taxon>Thiotrichaceae</taxon>
        <taxon>Thiothrix</taxon>
    </lineage>
</organism>
<dbReference type="Proteomes" id="UP000672027">
    <property type="component" value="Chromosome"/>
</dbReference>
<reference evidence="1 2" key="1">
    <citation type="submission" date="2021-04" db="EMBL/GenBank/DDBJ databases">
        <title>Genomics, taxonomy and metabolism of representatives of sulfur bacteria of the genus Thiothrix: Thiothrix fructosivorans QT, Thiothrix unzii A1T and three new species, Thiothrix subterranea sp. nov., Thiothrix litoralis sp. nov. and 'Candidatus Thiothrix anitrata' sp. nov.</title>
        <authorList>
            <person name="Ravin N.V."/>
            <person name="Smolyakov D."/>
            <person name="Rudenko T.S."/>
            <person name="Mardanov A.V."/>
            <person name="Beletsky A.V."/>
            <person name="Markov N.D."/>
            <person name="Fomenkov A.I."/>
            <person name="Roberts R.J."/>
            <person name="Karnachuk O.V."/>
            <person name="Novikov A."/>
            <person name="Grabovich M.Y."/>
        </authorList>
    </citation>
    <scope>NUCLEOTIDE SEQUENCE [LARGE SCALE GENOMIC DNA]</scope>
    <source>
        <strain evidence="1 2">A52</strain>
    </source>
</reference>
<accession>A0ABX7X2S0</accession>
<protein>
    <recommendedName>
        <fullName evidence="3">YCII-related domain-containing protein</fullName>
    </recommendedName>
</protein>
<proteinExistence type="predicted"/>
<keyword evidence="2" id="KW-1185">Reference proteome</keyword>
<sequence length="107" mass="11515">MPQFVLVYLGGNQPSSPEKAQQHFERYTQWLTSIGESLIVPTIPLKDTVTVSSSGTVREGGSSAMSGFSIIKAESMQAALDIAKDCPFLEIGGSLEVSELMQMPPTH</sequence>